<sequence>MRDANVALPVRLESLAALRRRPAARRSPSADLLARRFDYVSLNSSTIG</sequence>
<protein>
    <submittedName>
        <fullName evidence="1">Uncharacterized protein</fullName>
    </submittedName>
</protein>
<dbReference type="Proteomes" id="UP001272137">
    <property type="component" value="Unassembled WGS sequence"/>
</dbReference>
<evidence type="ECO:0000313" key="1">
    <source>
        <dbReference type="EMBL" id="MDW9255921.1"/>
    </source>
</evidence>
<organism evidence="1 2">
    <name type="scientific">Burkholderia thailandensis</name>
    <dbReference type="NCBI Taxonomy" id="57975"/>
    <lineage>
        <taxon>Bacteria</taxon>
        <taxon>Pseudomonadati</taxon>
        <taxon>Pseudomonadota</taxon>
        <taxon>Betaproteobacteria</taxon>
        <taxon>Burkholderiales</taxon>
        <taxon>Burkholderiaceae</taxon>
        <taxon>Burkholderia</taxon>
        <taxon>pseudomallei group</taxon>
    </lineage>
</organism>
<comment type="caution">
    <text evidence="1">The sequence shown here is derived from an EMBL/GenBank/DDBJ whole genome shotgun (WGS) entry which is preliminary data.</text>
</comment>
<evidence type="ECO:0000313" key="2">
    <source>
        <dbReference type="Proteomes" id="UP001272137"/>
    </source>
</evidence>
<proteinExistence type="predicted"/>
<dbReference type="AlphaFoldDB" id="A0AAW9D1A1"/>
<dbReference type="EMBL" id="QXCT01000002">
    <property type="protein sequence ID" value="MDW9255921.1"/>
    <property type="molecule type" value="Genomic_DNA"/>
</dbReference>
<gene>
    <name evidence="1" type="ORF">C7S16_0928</name>
</gene>
<accession>A0AAW9D1A1</accession>
<reference evidence="1" key="1">
    <citation type="submission" date="2018-08" db="EMBL/GenBank/DDBJ databases">
        <title>Identification of Burkholderia cepacia strains that express a Burkholderia pseudomallei-like capsular polysaccharide.</title>
        <authorList>
            <person name="Burtnick M.N."/>
            <person name="Vongsouvath M."/>
            <person name="Newton P."/>
            <person name="Wuthiekanun V."/>
            <person name="Limmathurotsakul D."/>
            <person name="Brett P.J."/>
            <person name="Chantratita N."/>
            <person name="Dance D.A."/>
        </authorList>
    </citation>
    <scope>NUCLEOTIDE SEQUENCE</scope>
    <source>
        <strain evidence="1">SBXCC001</strain>
    </source>
</reference>
<name>A0AAW9D1A1_BURTH</name>